<dbReference type="GO" id="GO:0004725">
    <property type="term" value="F:protein tyrosine phosphatase activity"/>
    <property type="evidence" value="ECO:0007669"/>
    <property type="project" value="InterPro"/>
</dbReference>
<feature type="domain" description="Tyrosine specific protein phosphatases" evidence="3">
    <location>
        <begin position="355"/>
        <end position="436"/>
    </location>
</feature>
<feature type="domain" description="Tyrosine-protein phosphatase" evidence="2">
    <location>
        <begin position="347"/>
        <end position="438"/>
    </location>
</feature>
<dbReference type="InterPro" id="IPR027417">
    <property type="entry name" value="P-loop_NTPase"/>
</dbReference>
<evidence type="ECO:0000313" key="4">
    <source>
        <dbReference type="EMBL" id="KTB28327.1"/>
    </source>
</evidence>
<dbReference type="EMBL" id="LATX01002485">
    <property type="protein sequence ID" value="KTB28327.1"/>
    <property type="molecule type" value="Genomic_DNA"/>
</dbReference>
<comment type="caution">
    <text evidence="4">The sequence shown here is derived from an EMBL/GenBank/DDBJ whole genome shotgun (WGS) entry which is preliminary data.</text>
</comment>
<dbReference type="InterPro" id="IPR000387">
    <property type="entry name" value="Tyr_Pase_dom"/>
</dbReference>
<dbReference type="PANTHER" id="PTHR43883:SF1">
    <property type="entry name" value="GLUCONOKINASE"/>
    <property type="match status" value="1"/>
</dbReference>
<dbReference type="InterPro" id="IPR054498">
    <property type="entry name" value="2H-SAK"/>
</dbReference>
<dbReference type="GO" id="GO:0016874">
    <property type="term" value="F:ligase activity"/>
    <property type="evidence" value="ECO:0007669"/>
    <property type="project" value="UniProtKB-KW"/>
</dbReference>
<dbReference type="SMART" id="SM00404">
    <property type="entry name" value="PTPc_motif"/>
    <property type="match status" value="1"/>
</dbReference>
<dbReference type="InterPro" id="IPR052732">
    <property type="entry name" value="Cell-binding_unc_protein"/>
</dbReference>
<dbReference type="PANTHER" id="PTHR43883">
    <property type="entry name" value="SLR0207 PROTEIN"/>
    <property type="match status" value="1"/>
</dbReference>
<keyword evidence="4" id="KW-0436">Ligase</keyword>
<dbReference type="InterPro" id="IPR021122">
    <property type="entry name" value="RNA_ligase_dom_REL/Rnl2"/>
</dbReference>
<evidence type="ECO:0000256" key="1">
    <source>
        <dbReference type="ARBA" id="ARBA00022801"/>
    </source>
</evidence>
<evidence type="ECO:0000259" key="3">
    <source>
        <dbReference type="PROSITE" id="PS50056"/>
    </source>
</evidence>
<reference evidence="4 5" key="1">
    <citation type="submission" date="2015-12" db="EMBL/GenBank/DDBJ databases">
        <title>Draft genome sequence of Moniliophthora roreri, the causal agent of frosty pod rot of cacao.</title>
        <authorList>
            <person name="Aime M.C."/>
            <person name="Diaz-Valderrama J.R."/>
            <person name="Kijpornyongpan T."/>
            <person name="Phillips-Mora W."/>
        </authorList>
    </citation>
    <scope>NUCLEOTIDE SEQUENCE [LARGE SCALE GENOMIC DNA]</scope>
    <source>
        <strain evidence="4 5">MCA 2952</strain>
    </source>
</reference>
<dbReference type="PROSITE" id="PS50055">
    <property type="entry name" value="TYR_PHOSPHATASE_PTP"/>
    <property type="match status" value="1"/>
</dbReference>
<dbReference type="FunFam" id="3.90.190.10:FF:000157">
    <property type="entry name" value="Protein-tyrosine phosphatase"/>
    <property type="match status" value="1"/>
</dbReference>
<dbReference type="InterPro" id="IPR029021">
    <property type="entry name" value="Prot-tyrosine_phosphatase-like"/>
</dbReference>
<dbReference type="AlphaFoldDB" id="A0A0W0EW82"/>
<proteinExistence type="predicted"/>
<evidence type="ECO:0000313" key="5">
    <source>
        <dbReference type="Proteomes" id="UP000054988"/>
    </source>
</evidence>
<dbReference type="CDD" id="cd14504">
    <property type="entry name" value="DUSP23"/>
    <property type="match status" value="1"/>
</dbReference>
<gene>
    <name evidence="4" type="ORF">WG66_19081</name>
</gene>
<dbReference type="PROSITE" id="PS50056">
    <property type="entry name" value="TYR_PHOSPHATASE_2"/>
    <property type="match status" value="1"/>
</dbReference>
<dbReference type="Pfam" id="PF22784">
    <property type="entry name" value="PTP-SAK"/>
    <property type="match status" value="1"/>
</dbReference>
<accession>A0A0W0EW82</accession>
<dbReference type="Gene3D" id="3.30.470.30">
    <property type="entry name" value="DNA ligase/mRNA capping enzyme"/>
    <property type="match status" value="1"/>
</dbReference>
<sequence>MAKLLKFRGYIALVGEHVDDLASRITQSSQIDKSILDAPAPYHITVVTKEELRGLSADLVASLYTDVDIGRVFVAGLGGSRARGVYFAVVIWAEGQQLRKRLGLPPKHFHITLTSSDNHEMDKGIHVLLPGQFPENPSPDFLDHLAFTLHLFSHYTRAQLYGTKLALLSPDSHRGYLRLADAAFQSGQHKLAMLSFACAYDRTTDERVRAYCIKRLFSCSEHSVWGTVFQEVELNQLPDEIASHLIAPWSAELCFAISERVVLPTLCLESREALYHSTPGQYTPQFHKLPRFFRWVIPYHLAAMSTPREEHDITLLASLGIKHVLTLTEETPLPEAWFHGKPITNTFLPIPNYHPPSIEQMDIVIRLMEDESKLPTLIHCGGGKGRAGTVIACYIAAYGFSKPRPNQDHPEMSANDAVVTLRNIRPGSIETSQQEAFVSKWCSTIWKRQSIYPELPCEPPPCPLEIEGTPEKLADLFVLVGLPGSGKSWFSRALLARDAKSWTRISQDDSGSRSSCETEIGHPRTRKVLLDRCNTAASDRKQWLDLASSWATQPVCVWFDYDEELCLSRAQMRTSHPTLPPGSRVRNAVSQMQKVFVRPVLKEGFRTIITVRSFAAAMELVTRLSPPVNIYKFPRTPHIINLGAATEDDLVSEPSFMPSNTNDYVVITEKVDGANMGFSLSSNRSQIIVQNRSHYVNSSTHEQFKKLGLWVEKHREELYSILDRDELFAERYVLFGEWLYATHSIPYSQLPDLFMAFDLYDRSTDTFVDRQTLMALLEPTSIFIVPVMYEGVLPSQDELKKMVQCQSKFWDGRVEGVYLKWEGAGKVVQRGKIVRSDFISGNEHWTKGIIHANGLLLSN</sequence>
<evidence type="ECO:0000259" key="2">
    <source>
        <dbReference type="PROSITE" id="PS50055"/>
    </source>
</evidence>
<dbReference type="SUPFAM" id="SSF56091">
    <property type="entry name" value="DNA ligase/mRNA capping enzyme, catalytic domain"/>
    <property type="match status" value="1"/>
</dbReference>
<dbReference type="InterPro" id="IPR057023">
    <property type="entry name" value="PTP-SAK"/>
</dbReference>
<dbReference type="InterPro" id="IPR003595">
    <property type="entry name" value="Tyr_Pase_cat"/>
</dbReference>
<dbReference type="SUPFAM" id="SSF52540">
    <property type="entry name" value="P-loop containing nucleoside triphosphate hydrolases"/>
    <property type="match status" value="1"/>
</dbReference>
<dbReference type="Proteomes" id="UP000054988">
    <property type="component" value="Unassembled WGS sequence"/>
</dbReference>
<dbReference type="Pfam" id="PF09414">
    <property type="entry name" value="RNA_ligase"/>
    <property type="match status" value="1"/>
</dbReference>
<dbReference type="Pfam" id="PF22547">
    <property type="entry name" value="2H-SAK"/>
    <property type="match status" value="1"/>
</dbReference>
<dbReference type="Gene3D" id="3.90.190.10">
    <property type="entry name" value="Protein tyrosine phosphatase superfamily"/>
    <property type="match status" value="1"/>
</dbReference>
<keyword evidence="1" id="KW-0378">Hydrolase</keyword>
<name>A0A0W0EW82_MONRR</name>
<dbReference type="eggNOG" id="KOG2134">
    <property type="taxonomic scope" value="Eukaryota"/>
</dbReference>
<dbReference type="Gene3D" id="3.40.50.300">
    <property type="entry name" value="P-loop containing nucleotide triphosphate hydrolases"/>
    <property type="match status" value="1"/>
</dbReference>
<organism evidence="4 5">
    <name type="scientific">Moniliophthora roreri</name>
    <name type="common">Frosty pod rot fungus</name>
    <name type="synonym">Monilia roreri</name>
    <dbReference type="NCBI Taxonomy" id="221103"/>
    <lineage>
        <taxon>Eukaryota</taxon>
        <taxon>Fungi</taxon>
        <taxon>Dikarya</taxon>
        <taxon>Basidiomycota</taxon>
        <taxon>Agaricomycotina</taxon>
        <taxon>Agaricomycetes</taxon>
        <taxon>Agaricomycetidae</taxon>
        <taxon>Agaricales</taxon>
        <taxon>Marasmiineae</taxon>
        <taxon>Marasmiaceae</taxon>
        <taxon>Moniliophthora</taxon>
    </lineage>
</organism>
<dbReference type="InterPro" id="IPR000242">
    <property type="entry name" value="PTP_cat"/>
</dbReference>
<dbReference type="SUPFAM" id="SSF52799">
    <property type="entry name" value="(Phosphotyrosine protein) phosphatases II"/>
    <property type="match status" value="1"/>
</dbReference>
<protein>
    <submittedName>
        <fullName evidence="4">Putative ATP dependent DNA ligase</fullName>
    </submittedName>
</protein>
<dbReference type="eggNOG" id="KOG1720">
    <property type="taxonomic scope" value="Eukaryota"/>
</dbReference>